<keyword evidence="10" id="KW-0175">Coiled coil</keyword>
<evidence type="ECO:0000256" key="9">
    <source>
        <dbReference type="ARBA" id="ARBA00022833"/>
    </source>
</evidence>
<dbReference type="EMBL" id="BPLR01015308">
    <property type="protein sequence ID" value="GIY75185.1"/>
    <property type="molecule type" value="Genomic_DNA"/>
</dbReference>
<comment type="subcellular location">
    <subcellularLocation>
        <location evidence="2">Cytoplasm</location>
    </subcellularLocation>
    <subcellularLocation>
        <location evidence="1">Nucleus</location>
    </subcellularLocation>
</comment>
<dbReference type="GO" id="GO:0005829">
    <property type="term" value="C:cytosol"/>
    <property type="evidence" value="ECO:0007669"/>
    <property type="project" value="TreeGrafter"/>
</dbReference>
<comment type="similarity">
    <text evidence="3">Belongs to the ZC3H15/TMA46 family.</text>
</comment>
<dbReference type="FunFam" id="4.10.1000.10:FF:000050">
    <property type="entry name" value="AGAP008634-PA"/>
    <property type="match status" value="1"/>
</dbReference>
<keyword evidence="9 12" id="KW-0862">Zinc</keyword>
<sequence length="444" mass="51230">MVEGQKQLYEPPEFWTYTEISLEAMKERRKSVLVNLNIDTKEHFGNRLLYFSSYPRIISMTAWLLRFCLNIRLKPFPKKLSMPPKGKPSKKAEIKKQDKIIEDKTFGLKNKKGAKNQKFIQQVQHQVKSGNQSARKADLTKGVDKKKDDKKEKIDELALFRPVTVQKVEKGADPKSVLCAFYKQGTCTKGDKCKFSHDLSIERKSEKRNVYVDMRDQEEDLMENWDEAKLLEVVEKKHGESDRKMPKTDIICKYFLDALENNKYGWFWECPNGASKCHYRHALPPGFVLKKDKKKEEKFDQISMEDLLQEKKEKNRKEEDRKRAEFKAGRHVGLSGRDMFTFNPEMATDDQTEEGEAAFDVKSREEDDSGPCLEISPEFLTANVTDVGDATVVSTRHWEKDKGEPAAVGGPNEEPTDAVPIDENLFDEDLDDLEEELENLGLSD</sequence>
<dbReference type="InterPro" id="IPR036855">
    <property type="entry name" value="Znf_CCCH_sf"/>
</dbReference>
<dbReference type="Proteomes" id="UP001054945">
    <property type="component" value="Unassembled WGS sequence"/>
</dbReference>
<dbReference type="AlphaFoldDB" id="A0AAV4VZB7"/>
<feature type="region of interest" description="Disordered" evidence="13">
    <location>
        <begin position="126"/>
        <end position="145"/>
    </location>
</feature>
<keyword evidence="16" id="KW-1185">Reference proteome</keyword>
<reference evidence="15 16" key="1">
    <citation type="submission" date="2021-06" db="EMBL/GenBank/DDBJ databases">
        <title>Caerostris extrusa draft genome.</title>
        <authorList>
            <person name="Kono N."/>
            <person name="Arakawa K."/>
        </authorList>
    </citation>
    <scope>NUCLEOTIDE SEQUENCE [LARGE SCALE GENOMIC DNA]</scope>
</reference>
<dbReference type="GO" id="GO:0008270">
    <property type="term" value="F:zinc ion binding"/>
    <property type="evidence" value="ECO:0007669"/>
    <property type="project" value="UniProtKB-KW"/>
</dbReference>
<dbReference type="PANTHER" id="PTHR12681:SF0">
    <property type="entry name" value="ZINC FINGER CCCH DOMAIN-CONTAINING PROTEIN 15"/>
    <property type="match status" value="1"/>
</dbReference>
<protein>
    <recommendedName>
        <fullName evidence="4">Zinc finger CCCH domain-containing protein 15</fullName>
    </recommendedName>
</protein>
<dbReference type="SUPFAM" id="SSF90229">
    <property type="entry name" value="CCCH zinc finger"/>
    <property type="match status" value="1"/>
</dbReference>
<feature type="zinc finger region" description="C3H1-type" evidence="12">
    <location>
        <begin position="173"/>
        <end position="200"/>
    </location>
</feature>
<evidence type="ECO:0000256" key="4">
    <source>
        <dbReference type="ARBA" id="ARBA00015073"/>
    </source>
</evidence>
<proteinExistence type="inferred from homology"/>
<evidence type="ECO:0000259" key="14">
    <source>
        <dbReference type="PROSITE" id="PS50103"/>
    </source>
</evidence>
<evidence type="ECO:0000313" key="15">
    <source>
        <dbReference type="EMBL" id="GIY75185.1"/>
    </source>
</evidence>
<evidence type="ECO:0000313" key="16">
    <source>
        <dbReference type="Proteomes" id="UP001054945"/>
    </source>
</evidence>
<keyword evidence="7" id="KW-0677">Repeat</keyword>
<keyword evidence="11" id="KW-0539">Nucleus</keyword>
<feature type="domain" description="C3H1-type" evidence="14">
    <location>
        <begin position="173"/>
        <end position="200"/>
    </location>
</feature>
<evidence type="ECO:0000256" key="7">
    <source>
        <dbReference type="ARBA" id="ARBA00022737"/>
    </source>
</evidence>
<evidence type="ECO:0000256" key="3">
    <source>
        <dbReference type="ARBA" id="ARBA00010043"/>
    </source>
</evidence>
<dbReference type="SMART" id="SM00356">
    <property type="entry name" value="ZnF_C3H1"/>
    <property type="match status" value="2"/>
</dbReference>
<organism evidence="15 16">
    <name type="scientific">Caerostris extrusa</name>
    <name type="common">Bark spider</name>
    <name type="synonym">Caerostris bankana</name>
    <dbReference type="NCBI Taxonomy" id="172846"/>
    <lineage>
        <taxon>Eukaryota</taxon>
        <taxon>Metazoa</taxon>
        <taxon>Ecdysozoa</taxon>
        <taxon>Arthropoda</taxon>
        <taxon>Chelicerata</taxon>
        <taxon>Arachnida</taxon>
        <taxon>Araneae</taxon>
        <taxon>Araneomorphae</taxon>
        <taxon>Entelegynae</taxon>
        <taxon>Araneoidea</taxon>
        <taxon>Araneidae</taxon>
        <taxon>Caerostris</taxon>
    </lineage>
</organism>
<feature type="domain" description="C3H1-type" evidence="14">
    <location>
        <begin position="246"/>
        <end position="284"/>
    </location>
</feature>
<dbReference type="Gene3D" id="4.10.1000.10">
    <property type="entry name" value="Zinc finger, CCCH-type"/>
    <property type="match status" value="1"/>
</dbReference>
<keyword evidence="6 12" id="KW-0479">Metal-binding</keyword>
<evidence type="ECO:0000256" key="11">
    <source>
        <dbReference type="ARBA" id="ARBA00023242"/>
    </source>
</evidence>
<dbReference type="GO" id="GO:0005634">
    <property type="term" value="C:nucleus"/>
    <property type="evidence" value="ECO:0007669"/>
    <property type="project" value="UniProtKB-SubCell"/>
</dbReference>
<feature type="compositionally biased region" description="Basic and acidic residues" evidence="13">
    <location>
        <begin position="135"/>
        <end position="145"/>
    </location>
</feature>
<feature type="region of interest" description="Disordered" evidence="13">
    <location>
        <begin position="396"/>
        <end position="421"/>
    </location>
</feature>
<dbReference type="GO" id="GO:0003729">
    <property type="term" value="F:mRNA binding"/>
    <property type="evidence" value="ECO:0007669"/>
    <property type="project" value="TreeGrafter"/>
</dbReference>
<keyword evidence="5" id="KW-0963">Cytoplasm</keyword>
<comment type="caution">
    <text evidence="15">The sequence shown here is derived from an EMBL/GenBank/DDBJ whole genome shotgun (WGS) entry which is preliminary data.</text>
</comment>
<gene>
    <name evidence="15" type="primary">zc3h15</name>
    <name evidence="15" type="ORF">CEXT_625191</name>
</gene>
<evidence type="ECO:0000256" key="2">
    <source>
        <dbReference type="ARBA" id="ARBA00004496"/>
    </source>
</evidence>
<evidence type="ECO:0000256" key="5">
    <source>
        <dbReference type="ARBA" id="ARBA00022490"/>
    </source>
</evidence>
<dbReference type="Pfam" id="PF00642">
    <property type="entry name" value="zf-CCCH"/>
    <property type="match status" value="1"/>
</dbReference>
<evidence type="ECO:0000256" key="13">
    <source>
        <dbReference type="SAM" id="MobiDB-lite"/>
    </source>
</evidence>
<accession>A0AAV4VZB7</accession>
<dbReference type="InterPro" id="IPR000571">
    <property type="entry name" value="Znf_CCCH"/>
</dbReference>
<evidence type="ECO:0000256" key="12">
    <source>
        <dbReference type="PROSITE-ProRule" id="PRU00723"/>
    </source>
</evidence>
<name>A0AAV4VZB7_CAEEX</name>
<dbReference type="PANTHER" id="PTHR12681">
    <property type="entry name" value="ZINC FINGER-CONTAINING PROTEIN P48ZNF"/>
    <property type="match status" value="1"/>
</dbReference>
<evidence type="ECO:0000256" key="6">
    <source>
        <dbReference type="ARBA" id="ARBA00022723"/>
    </source>
</evidence>
<keyword evidence="8 12" id="KW-0863">Zinc-finger</keyword>
<evidence type="ECO:0000256" key="10">
    <source>
        <dbReference type="ARBA" id="ARBA00023054"/>
    </source>
</evidence>
<dbReference type="GO" id="GO:0002181">
    <property type="term" value="P:cytoplasmic translation"/>
    <property type="evidence" value="ECO:0007669"/>
    <property type="project" value="TreeGrafter"/>
</dbReference>
<feature type="zinc finger region" description="C3H1-type" evidence="12">
    <location>
        <begin position="246"/>
        <end position="284"/>
    </location>
</feature>
<evidence type="ECO:0000256" key="8">
    <source>
        <dbReference type="ARBA" id="ARBA00022771"/>
    </source>
</evidence>
<evidence type="ECO:0000256" key="1">
    <source>
        <dbReference type="ARBA" id="ARBA00004123"/>
    </source>
</evidence>
<dbReference type="PROSITE" id="PS50103">
    <property type="entry name" value="ZF_C3H1"/>
    <property type="match status" value="2"/>
</dbReference>